<dbReference type="AlphaFoldDB" id="A0A917MCG1"/>
<gene>
    <name evidence="2" type="ORF">GCM10007415_32960</name>
</gene>
<sequence>MTLFLTLLLAHIIGDFWFQPDSWVVDKQRHKHKSRRLYIHILIHAALLAVFLGFNVAYWVGFAVIVVSHYLIDLAKLYAEDSKHALYYFLVDQALHVAILGAVAHQYEPFSFLWADVVSTSNLLFATALAFVIFVPAVLIRMLIAQWRPETKDKQSGALFKDEESLIRAGRFIGILERLFVFLFIVIGHWEAVGFLLAAKSIFRFGDLRQGKDRKLTEYVLIGTLLSFGIAILIALAYLQLATTLK</sequence>
<name>A0A917MCG1_9SPHI</name>
<feature type="transmembrane region" description="Helical" evidence="1">
    <location>
        <begin position="123"/>
        <end position="144"/>
    </location>
</feature>
<organism evidence="2 3">
    <name type="scientific">Parapedobacter pyrenivorans</name>
    <dbReference type="NCBI Taxonomy" id="1305674"/>
    <lineage>
        <taxon>Bacteria</taxon>
        <taxon>Pseudomonadati</taxon>
        <taxon>Bacteroidota</taxon>
        <taxon>Sphingobacteriia</taxon>
        <taxon>Sphingobacteriales</taxon>
        <taxon>Sphingobacteriaceae</taxon>
        <taxon>Parapedobacter</taxon>
    </lineage>
</organism>
<comment type="caution">
    <text evidence="2">The sequence shown here is derived from an EMBL/GenBank/DDBJ whole genome shotgun (WGS) entry which is preliminary data.</text>
</comment>
<dbReference type="RefSeq" id="WP_188507166.1">
    <property type="nucleotide sequence ID" value="NZ_BMER01000003.1"/>
</dbReference>
<evidence type="ECO:0000313" key="2">
    <source>
        <dbReference type="EMBL" id="GGG95203.1"/>
    </source>
</evidence>
<keyword evidence="1" id="KW-0812">Transmembrane</keyword>
<accession>A0A917MCG1</accession>
<evidence type="ECO:0000256" key="1">
    <source>
        <dbReference type="SAM" id="Phobius"/>
    </source>
</evidence>
<keyword evidence="1" id="KW-0472">Membrane</keyword>
<protein>
    <submittedName>
        <fullName evidence="2">Membrane protein</fullName>
    </submittedName>
</protein>
<feature type="transmembrane region" description="Helical" evidence="1">
    <location>
        <begin position="179"/>
        <end position="199"/>
    </location>
</feature>
<keyword evidence="1" id="KW-1133">Transmembrane helix</keyword>
<dbReference type="Proteomes" id="UP000660862">
    <property type="component" value="Unassembled WGS sequence"/>
</dbReference>
<proteinExistence type="predicted"/>
<feature type="transmembrane region" description="Helical" evidence="1">
    <location>
        <begin position="42"/>
        <end position="72"/>
    </location>
</feature>
<reference evidence="2" key="2">
    <citation type="submission" date="2020-09" db="EMBL/GenBank/DDBJ databases">
        <authorList>
            <person name="Sun Q."/>
            <person name="Zhou Y."/>
        </authorList>
    </citation>
    <scope>NUCLEOTIDE SEQUENCE</scope>
    <source>
        <strain evidence="2">CGMCC 1.12195</strain>
    </source>
</reference>
<reference evidence="2" key="1">
    <citation type="journal article" date="2014" name="Int. J. Syst. Evol. Microbiol.">
        <title>Complete genome sequence of Corynebacterium casei LMG S-19264T (=DSM 44701T), isolated from a smear-ripened cheese.</title>
        <authorList>
            <consortium name="US DOE Joint Genome Institute (JGI-PGF)"/>
            <person name="Walter F."/>
            <person name="Albersmeier A."/>
            <person name="Kalinowski J."/>
            <person name="Ruckert C."/>
        </authorList>
    </citation>
    <scope>NUCLEOTIDE SEQUENCE</scope>
    <source>
        <strain evidence="2">CGMCC 1.12195</strain>
    </source>
</reference>
<keyword evidence="3" id="KW-1185">Reference proteome</keyword>
<dbReference type="EMBL" id="BMER01000003">
    <property type="protein sequence ID" value="GGG95203.1"/>
    <property type="molecule type" value="Genomic_DNA"/>
</dbReference>
<feature type="transmembrane region" description="Helical" evidence="1">
    <location>
        <begin position="84"/>
        <end position="103"/>
    </location>
</feature>
<evidence type="ECO:0000313" key="3">
    <source>
        <dbReference type="Proteomes" id="UP000660862"/>
    </source>
</evidence>
<dbReference type="Pfam" id="PF11750">
    <property type="entry name" value="DUF3307"/>
    <property type="match status" value="1"/>
</dbReference>
<dbReference type="InterPro" id="IPR021737">
    <property type="entry name" value="Phage_phiKZ_Orf197"/>
</dbReference>
<feature type="transmembrane region" description="Helical" evidence="1">
    <location>
        <begin position="219"/>
        <end position="239"/>
    </location>
</feature>